<evidence type="ECO:0000256" key="2">
    <source>
        <dbReference type="ARBA" id="ARBA00006490"/>
    </source>
</evidence>
<dbReference type="InterPro" id="IPR015424">
    <property type="entry name" value="PyrdxlP-dep_Trfase"/>
</dbReference>
<evidence type="ECO:0000256" key="7">
    <source>
        <dbReference type="ARBA" id="ARBA00023004"/>
    </source>
</evidence>
<evidence type="ECO:0000256" key="1">
    <source>
        <dbReference type="ARBA" id="ARBA00001933"/>
    </source>
</evidence>
<evidence type="ECO:0000313" key="13">
    <source>
        <dbReference type="Proteomes" id="UP000199086"/>
    </source>
</evidence>
<dbReference type="Pfam" id="PF00266">
    <property type="entry name" value="Aminotran_5"/>
    <property type="match status" value="1"/>
</dbReference>
<comment type="catalytic activity">
    <reaction evidence="9">
        <text>(sulfur carrier)-H + L-cysteine = (sulfur carrier)-SH + L-alanine</text>
        <dbReference type="Rhea" id="RHEA:43892"/>
        <dbReference type="Rhea" id="RHEA-COMP:14737"/>
        <dbReference type="Rhea" id="RHEA-COMP:14739"/>
        <dbReference type="ChEBI" id="CHEBI:29917"/>
        <dbReference type="ChEBI" id="CHEBI:35235"/>
        <dbReference type="ChEBI" id="CHEBI:57972"/>
        <dbReference type="ChEBI" id="CHEBI:64428"/>
        <dbReference type="EC" id="2.8.1.7"/>
    </reaction>
</comment>
<keyword evidence="8" id="KW-0411">Iron-sulfur</keyword>
<keyword evidence="6" id="KW-0663">Pyridoxal phosphate</keyword>
<accession>A0A1G6GUN5</accession>
<keyword evidence="5" id="KW-0479">Metal-binding</keyword>
<dbReference type="AlphaFoldDB" id="A0A1G6GUN5"/>
<gene>
    <name evidence="12" type="ORF">GA0111570_10554</name>
</gene>
<dbReference type="SUPFAM" id="SSF53383">
    <property type="entry name" value="PLP-dependent transferases"/>
    <property type="match status" value="1"/>
</dbReference>
<dbReference type="Proteomes" id="UP000199086">
    <property type="component" value="Unassembled WGS sequence"/>
</dbReference>
<evidence type="ECO:0000256" key="6">
    <source>
        <dbReference type="ARBA" id="ARBA00022898"/>
    </source>
</evidence>
<evidence type="ECO:0000256" key="8">
    <source>
        <dbReference type="ARBA" id="ARBA00023014"/>
    </source>
</evidence>
<dbReference type="GO" id="GO:0046872">
    <property type="term" value="F:metal ion binding"/>
    <property type="evidence" value="ECO:0007669"/>
    <property type="project" value="UniProtKB-KW"/>
</dbReference>
<dbReference type="Gene3D" id="3.90.1150.10">
    <property type="entry name" value="Aspartate Aminotransferase, domain 1"/>
    <property type="match status" value="1"/>
</dbReference>
<dbReference type="EC" id="2.8.1.7" evidence="3"/>
<dbReference type="GO" id="GO:0031071">
    <property type="term" value="F:cysteine desulfurase activity"/>
    <property type="evidence" value="ECO:0007669"/>
    <property type="project" value="UniProtKB-EC"/>
</dbReference>
<reference evidence="12 13" key="1">
    <citation type="submission" date="2016-06" db="EMBL/GenBank/DDBJ databases">
        <authorList>
            <person name="Olsen C.W."/>
            <person name="Carey S."/>
            <person name="Hinshaw L."/>
            <person name="Karasin A.I."/>
        </authorList>
    </citation>
    <scope>NUCLEOTIDE SEQUENCE [LARGE SCALE GENOMIC DNA]</scope>
    <source>
        <strain evidence="12 13">LZ-22</strain>
    </source>
</reference>
<organism evidence="12 13">
    <name type="scientific">Raineyella antarctica</name>
    <dbReference type="NCBI Taxonomy" id="1577474"/>
    <lineage>
        <taxon>Bacteria</taxon>
        <taxon>Bacillati</taxon>
        <taxon>Actinomycetota</taxon>
        <taxon>Actinomycetes</taxon>
        <taxon>Propionibacteriales</taxon>
        <taxon>Propionibacteriaceae</taxon>
        <taxon>Raineyella</taxon>
    </lineage>
</organism>
<dbReference type="Gene3D" id="1.10.260.50">
    <property type="match status" value="1"/>
</dbReference>
<dbReference type="InterPro" id="IPR016454">
    <property type="entry name" value="Cysteine_dSase"/>
</dbReference>
<keyword evidence="4" id="KW-0808">Transferase</keyword>
<comment type="similarity">
    <text evidence="2">Belongs to the class-V pyridoxal-phosphate-dependent aminotransferase family. NifS/IscS subfamily.</text>
</comment>
<evidence type="ECO:0000313" key="12">
    <source>
        <dbReference type="EMBL" id="SDB85405.1"/>
    </source>
</evidence>
<sequence length="376" mass="38654">MWARSGLVGNASSLHASGRAARRVLEEAREEVAAALGAHPTELVFTSGGTEGDNLAVHGSWIARRAAGPGEPHGRPRVLLSSIEHHALHDLVPALVRDGAVVDRLPVRPDGIADPAVLAGALAGAAGRETAVASLMWVNNETGAVQPVQALAEACRSAGAWSHSDAVQAVGHVPFDFAASGLDLATVTAHKVGGPVGIGALLVRRGVSPAPIVFGGGQERGIRSGTLAPVLAVGFAAAVVEAVARLEEHAARWRRLRTRLLDGLAGLPDVRPHLPETASPSLVNVAFLGCEADDLLLLLDAAGVDASVGSACTAGVSRTSHVLLAAGLAEDEARSTLRFSFGAETGEADVDTLLRVLPEALERARRARGATFGSRR</sequence>
<proteinExistence type="inferred from homology"/>
<dbReference type="PANTHER" id="PTHR11601:SF34">
    <property type="entry name" value="CYSTEINE DESULFURASE"/>
    <property type="match status" value="1"/>
</dbReference>
<dbReference type="InterPro" id="IPR000192">
    <property type="entry name" value="Aminotrans_V_dom"/>
</dbReference>
<dbReference type="Gene3D" id="3.40.640.10">
    <property type="entry name" value="Type I PLP-dependent aspartate aminotransferase-like (Major domain)"/>
    <property type="match status" value="1"/>
</dbReference>
<keyword evidence="7" id="KW-0408">Iron</keyword>
<dbReference type="InterPro" id="IPR015421">
    <property type="entry name" value="PyrdxlP-dep_Trfase_major"/>
</dbReference>
<dbReference type="InterPro" id="IPR015422">
    <property type="entry name" value="PyrdxlP-dep_Trfase_small"/>
</dbReference>
<dbReference type="STRING" id="1577474.GA0111570_10554"/>
<evidence type="ECO:0000256" key="3">
    <source>
        <dbReference type="ARBA" id="ARBA00012239"/>
    </source>
</evidence>
<evidence type="ECO:0000259" key="11">
    <source>
        <dbReference type="Pfam" id="PF00266"/>
    </source>
</evidence>
<evidence type="ECO:0000256" key="4">
    <source>
        <dbReference type="ARBA" id="ARBA00022679"/>
    </source>
</evidence>
<dbReference type="PROSITE" id="PS00595">
    <property type="entry name" value="AA_TRANSFER_CLASS_5"/>
    <property type="match status" value="1"/>
</dbReference>
<dbReference type="InterPro" id="IPR020578">
    <property type="entry name" value="Aminotrans_V_PyrdxlP_BS"/>
</dbReference>
<comment type="cofactor">
    <cofactor evidence="1 10">
        <name>pyridoxal 5'-phosphate</name>
        <dbReference type="ChEBI" id="CHEBI:597326"/>
    </cofactor>
</comment>
<protein>
    <recommendedName>
        <fullName evidence="3">cysteine desulfurase</fullName>
        <ecNumber evidence="3">2.8.1.7</ecNumber>
    </recommendedName>
</protein>
<dbReference type="GO" id="GO:0051536">
    <property type="term" value="F:iron-sulfur cluster binding"/>
    <property type="evidence" value="ECO:0007669"/>
    <property type="project" value="UniProtKB-KW"/>
</dbReference>
<evidence type="ECO:0000256" key="10">
    <source>
        <dbReference type="RuleBase" id="RU004504"/>
    </source>
</evidence>
<feature type="domain" description="Aminotransferase class V" evidence="11">
    <location>
        <begin position="9"/>
        <end position="353"/>
    </location>
</feature>
<dbReference type="EMBL" id="FMYF01000005">
    <property type="protein sequence ID" value="SDB85405.1"/>
    <property type="molecule type" value="Genomic_DNA"/>
</dbReference>
<dbReference type="PANTHER" id="PTHR11601">
    <property type="entry name" value="CYSTEINE DESULFURYLASE FAMILY MEMBER"/>
    <property type="match status" value="1"/>
</dbReference>
<keyword evidence="13" id="KW-1185">Reference proteome</keyword>
<dbReference type="PIRSF" id="PIRSF005572">
    <property type="entry name" value="NifS"/>
    <property type="match status" value="1"/>
</dbReference>
<name>A0A1G6GUN5_9ACTN</name>
<evidence type="ECO:0000256" key="9">
    <source>
        <dbReference type="ARBA" id="ARBA00050776"/>
    </source>
</evidence>
<evidence type="ECO:0000256" key="5">
    <source>
        <dbReference type="ARBA" id="ARBA00022723"/>
    </source>
</evidence>